<dbReference type="PANTHER" id="PTHR10948:SF23">
    <property type="entry name" value="TRANSPOSASE INSI FOR INSERTION SEQUENCE ELEMENT IS30A-RELATED"/>
    <property type="match status" value="1"/>
</dbReference>
<dbReference type="Gene3D" id="3.30.420.10">
    <property type="entry name" value="Ribonuclease H-like superfamily/Ribonuclease H"/>
    <property type="match status" value="1"/>
</dbReference>
<evidence type="ECO:0000256" key="3">
    <source>
        <dbReference type="ARBA" id="ARBA00022578"/>
    </source>
</evidence>
<dbReference type="InterPro" id="IPR025246">
    <property type="entry name" value="IS30-like_HTH"/>
</dbReference>
<reference evidence="7 8" key="1">
    <citation type="submission" date="2012-10" db="EMBL/GenBank/DDBJ databases">
        <title>The draft sequence of the Mycobacterium pheli genome.</title>
        <authorList>
            <person name="Pettersson B.M.F."/>
            <person name="Das S."/>
            <person name="Dasgupta S."/>
            <person name="Bhattacharya A."/>
            <person name="Kirsebom L.A."/>
        </authorList>
    </citation>
    <scope>NUCLEOTIDE SEQUENCE [LARGE SCALE GENOMIC DNA]</scope>
    <source>
        <strain evidence="7 8">CCUG 21000</strain>
    </source>
</reference>
<evidence type="ECO:0000256" key="5">
    <source>
        <dbReference type="ARBA" id="ARBA00023172"/>
    </source>
</evidence>
<dbReference type="NCBIfam" id="NF033563">
    <property type="entry name" value="transpos_IS30"/>
    <property type="match status" value="1"/>
</dbReference>
<dbReference type="Pfam" id="PF13936">
    <property type="entry name" value="HTH_38"/>
    <property type="match status" value="1"/>
</dbReference>
<sequence>MTVADLDHQSIEIDDRVELLAVSNDRCESRTEGIPMPRYAPNKMPPGVKRRYFELIRAGMSGSAAAQTVGVSLSCGSLWFIDAGSVRFVDTPISPRYLTQDDRIEIADGLAAGEPVKVIAERIGKTFQSVYREIARNRKPDGTYQPWYAHGLAYQRRRRPKTRRLAADDGLRVVVAHKLAKRWSPAQISRWLRRRYRRRPAWHLCPETIYEGVYQGLVADIDQQARSSGKSANVLRTGRIYRHRRGRGRSRAGALRQLTKLRSIHDRPASIERRRQAGHWEGDLIVGAQQRSAVATLVERKMRLTLLVRLPHGHSAQHVGDALITTFSQLPVNLRRTLTWDQGNEMFHHGRIEAATGLTIYFADPHSPWQRGTNENTNGLVRQYLPKGTDLSLWDDVQLRQIADELNDRPRLCLKDKTPAEVLQRWERQYKLH</sequence>
<dbReference type="GO" id="GO:0015074">
    <property type="term" value="P:DNA integration"/>
    <property type="evidence" value="ECO:0007669"/>
    <property type="project" value="InterPro"/>
</dbReference>
<accession>A0A5N5UQR9</accession>
<name>A0A5N5UQR9_MYCPH</name>
<dbReference type="GO" id="GO:0006313">
    <property type="term" value="P:DNA transposition"/>
    <property type="evidence" value="ECO:0007669"/>
    <property type="project" value="InterPro"/>
</dbReference>
<dbReference type="PROSITE" id="PS50994">
    <property type="entry name" value="INTEGRASE"/>
    <property type="match status" value="1"/>
</dbReference>
<evidence type="ECO:0000256" key="4">
    <source>
        <dbReference type="ARBA" id="ARBA00023125"/>
    </source>
</evidence>
<proteinExistence type="inferred from homology"/>
<dbReference type="InterPro" id="IPR001584">
    <property type="entry name" value="Integrase_cat-core"/>
</dbReference>
<dbReference type="Proteomes" id="UP000325690">
    <property type="component" value="Unassembled WGS sequence"/>
</dbReference>
<dbReference type="PROSITE" id="PS01043">
    <property type="entry name" value="TRANSPOSASE_IS30"/>
    <property type="match status" value="1"/>
</dbReference>
<evidence type="ECO:0000259" key="6">
    <source>
        <dbReference type="PROSITE" id="PS50994"/>
    </source>
</evidence>
<dbReference type="SUPFAM" id="SSF53098">
    <property type="entry name" value="Ribonuclease H-like"/>
    <property type="match status" value="1"/>
</dbReference>
<keyword evidence="3" id="KW-0815">Transposition</keyword>
<evidence type="ECO:0000256" key="1">
    <source>
        <dbReference type="ARBA" id="ARBA00002190"/>
    </source>
</evidence>
<dbReference type="InterPro" id="IPR036397">
    <property type="entry name" value="RNaseH_sf"/>
</dbReference>
<keyword evidence="5" id="KW-0233">DNA recombination</keyword>
<comment type="function">
    <text evidence="1">Required for the transposition of the insertion element.</text>
</comment>
<comment type="caution">
    <text evidence="7">The sequence shown here is derived from an EMBL/GenBank/DDBJ whole genome shotgun (WGS) entry which is preliminary data.</text>
</comment>
<dbReference type="EMBL" id="ANBP01000055">
    <property type="protein sequence ID" value="KAB7751447.1"/>
    <property type="molecule type" value="Genomic_DNA"/>
</dbReference>
<dbReference type="AlphaFoldDB" id="A0A5N5UQR9"/>
<dbReference type="GO" id="GO:0005829">
    <property type="term" value="C:cytosol"/>
    <property type="evidence" value="ECO:0007669"/>
    <property type="project" value="TreeGrafter"/>
</dbReference>
<dbReference type="InterPro" id="IPR001598">
    <property type="entry name" value="Transposase_IS30_CS"/>
</dbReference>
<comment type="similarity">
    <text evidence="2">Belongs to the transposase IS30 family.</text>
</comment>
<dbReference type="InterPro" id="IPR053392">
    <property type="entry name" value="Transposase_IS30-like"/>
</dbReference>
<dbReference type="Pfam" id="PF00665">
    <property type="entry name" value="rve"/>
    <property type="match status" value="1"/>
</dbReference>
<feature type="domain" description="Integrase catalytic" evidence="6">
    <location>
        <begin position="264"/>
        <end position="427"/>
    </location>
</feature>
<evidence type="ECO:0000256" key="2">
    <source>
        <dbReference type="ARBA" id="ARBA00006363"/>
    </source>
</evidence>
<dbReference type="GO" id="GO:0003677">
    <property type="term" value="F:DNA binding"/>
    <property type="evidence" value="ECO:0007669"/>
    <property type="project" value="UniProtKB-KW"/>
</dbReference>
<keyword evidence="8" id="KW-1185">Reference proteome</keyword>
<keyword evidence="4" id="KW-0238">DNA-binding</keyword>
<dbReference type="PANTHER" id="PTHR10948">
    <property type="entry name" value="TRANSPOSASE"/>
    <property type="match status" value="1"/>
</dbReference>
<evidence type="ECO:0000313" key="7">
    <source>
        <dbReference type="EMBL" id="KAB7751447.1"/>
    </source>
</evidence>
<dbReference type="InterPro" id="IPR051917">
    <property type="entry name" value="Transposase-Integrase"/>
</dbReference>
<gene>
    <name evidence="7" type="ORF">MPHL21000_24920</name>
</gene>
<evidence type="ECO:0000313" key="8">
    <source>
        <dbReference type="Proteomes" id="UP000325690"/>
    </source>
</evidence>
<protein>
    <submittedName>
        <fullName evidence="7">Integrase</fullName>
    </submittedName>
</protein>
<organism evidence="7 8">
    <name type="scientific">Mycolicibacterium phlei DSM 43239 = CCUG 21000</name>
    <dbReference type="NCBI Taxonomy" id="1226750"/>
    <lineage>
        <taxon>Bacteria</taxon>
        <taxon>Bacillati</taxon>
        <taxon>Actinomycetota</taxon>
        <taxon>Actinomycetes</taxon>
        <taxon>Mycobacteriales</taxon>
        <taxon>Mycobacteriaceae</taxon>
        <taxon>Mycolicibacterium</taxon>
    </lineage>
</organism>
<dbReference type="InterPro" id="IPR012337">
    <property type="entry name" value="RNaseH-like_sf"/>
</dbReference>
<dbReference type="GO" id="GO:0004803">
    <property type="term" value="F:transposase activity"/>
    <property type="evidence" value="ECO:0007669"/>
    <property type="project" value="InterPro"/>
</dbReference>